<dbReference type="Gene3D" id="3.60.21.10">
    <property type="match status" value="1"/>
</dbReference>
<gene>
    <name evidence="6" type="ORF">CVV64_10870</name>
</gene>
<keyword evidence="2" id="KW-0378">Hydrolase</keyword>
<dbReference type="InterPro" id="IPR036907">
    <property type="entry name" value="5'-Nucleotdase_C_sf"/>
</dbReference>
<sequence>MKHFSFSWDMGSLYRGNSIFLSISLALIFSMAFQVCVFSGTLLVLHTNDIHGHMTPQPMTGGKGSMGGLPALSTALNAQRRKAALLGWETMTVDAGDFVQGTPYSDLSRGEDMALMAESLGYEFFTIGNHEFDFGKEHLSKLIPLTGAEFICTNLVVSDERGNDQPISGCKLFSVVERAGARIGIIGLMTTDLPAMTGKANIEGIKILDPAQTAVRAMTLCRESGATVIILLSHMGYGADIALADEVSGIDLIVGSHSHTAVSRPTVVIPGSGAVADPGSNQTNGSTDPMAQGALVTQTGSYTNYLGWARLNIDDRTHRVSGRTGGLILLDTSKFTADPKMVRKSSVVTDRVDALLGATVGIVENEMISAIPADLAAQTPAADDNERKSRFNQLKKSLEGNIEFILEPGSSRVVVLESTAGNFVADAMRWSVGADIAIQNGGGVRGGLTGKVLLSDLHRMMPFKNKVVMTRVNGKIVRILAERVVARYSYGLGVISGMEIIFDPAAPEMSRVVEVLVGGQPLDENRDYTVATNDFIFDGGDSYAEFRKCSRIDNIEEIEVREAMRRYLGEMSPYRCRVEGRIRTER</sequence>
<feature type="transmembrane region" description="Helical" evidence="3">
    <location>
        <begin position="20"/>
        <end position="45"/>
    </location>
</feature>
<dbReference type="Pfam" id="PF00149">
    <property type="entry name" value="Metallophos"/>
    <property type="match status" value="1"/>
</dbReference>
<evidence type="ECO:0000313" key="7">
    <source>
        <dbReference type="Proteomes" id="UP000233256"/>
    </source>
</evidence>
<dbReference type="EMBL" id="PGXC01000007">
    <property type="protein sequence ID" value="PKK90222.1"/>
    <property type="molecule type" value="Genomic_DNA"/>
</dbReference>
<feature type="domain" description="Calcineurin-like phosphoesterase" evidence="4">
    <location>
        <begin position="44"/>
        <end position="260"/>
    </location>
</feature>
<dbReference type="Pfam" id="PF02872">
    <property type="entry name" value="5_nucleotid_C"/>
    <property type="match status" value="1"/>
</dbReference>
<evidence type="ECO:0000259" key="5">
    <source>
        <dbReference type="Pfam" id="PF02872"/>
    </source>
</evidence>
<dbReference type="PROSITE" id="PS00786">
    <property type="entry name" value="5_NUCLEOTIDASE_2"/>
    <property type="match status" value="1"/>
</dbReference>
<dbReference type="InterPro" id="IPR006146">
    <property type="entry name" value="5'-Nucleotdase_CS"/>
</dbReference>
<evidence type="ECO:0008006" key="8">
    <source>
        <dbReference type="Google" id="ProtNLM"/>
    </source>
</evidence>
<protein>
    <recommendedName>
        <fullName evidence="8">Multifunctional 2',3'-cyclic-nucleotide 2'-phosphodiesterase/5'-nucleotidase/3'-nucleotidase</fullName>
    </recommendedName>
</protein>
<keyword evidence="1" id="KW-0732">Signal</keyword>
<dbReference type="Proteomes" id="UP000233256">
    <property type="component" value="Unassembled WGS sequence"/>
</dbReference>
<feature type="domain" description="5'-Nucleotidase C-terminal" evidence="5">
    <location>
        <begin position="415"/>
        <end position="544"/>
    </location>
</feature>
<reference evidence="6 7" key="1">
    <citation type="journal article" date="2017" name="ISME J.">
        <title>Potential for microbial H2 and metal transformations associated with novel bacteria and archaea in deep terrestrial subsurface sediments.</title>
        <authorList>
            <person name="Hernsdorf A.W."/>
            <person name="Amano Y."/>
            <person name="Miyakawa K."/>
            <person name="Ise K."/>
            <person name="Suzuki Y."/>
            <person name="Anantharaman K."/>
            <person name="Probst A."/>
            <person name="Burstein D."/>
            <person name="Thomas B.C."/>
            <person name="Banfield J.F."/>
        </authorList>
    </citation>
    <scope>NUCLEOTIDE SEQUENCE [LARGE SCALE GENOMIC DNA]</scope>
    <source>
        <strain evidence="6">HGW-Wallbacteria-1</strain>
    </source>
</reference>
<dbReference type="InterPro" id="IPR008334">
    <property type="entry name" value="5'-Nucleotdase_C"/>
</dbReference>
<keyword evidence="3" id="KW-0472">Membrane</keyword>
<accession>A0A2N1PPL3</accession>
<evidence type="ECO:0000256" key="1">
    <source>
        <dbReference type="ARBA" id="ARBA00022729"/>
    </source>
</evidence>
<dbReference type="GO" id="GO:0009166">
    <property type="term" value="P:nucleotide catabolic process"/>
    <property type="evidence" value="ECO:0007669"/>
    <property type="project" value="InterPro"/>
</dbReference>
<evidence type="ECO:0000313" key="6">
    <source>
        <dbReference type="EMBL" id="PKK90222.1"/>
    </source>
</evidence>
<dbReference type="GO" id="GO:0016788">
    <property type="term" value="F:hydrolase activity, acting on ester bonds"/>
    <property type="evidence" value="ECO:0007669"/>
    <property type="project" value="InterPro"/>
</dbReference>
<dbReference type="AlphaFoldDB" id="A0A2N1PPL3"/>
<dbReference type="SUPFAM" id="SSF56300">
    <property type="entry name" value="Metallo-dependent phosphatases"/>
    <property type="match status" value="1"/>
</dbReference>
<dbReference type="Gene3D" id="3.90.780.10">
    <property type="entry name" value="5'-Nucleotidase, C-terminal domain"/>
    <property type="match status" value="1"/>
</dbReference>
<keyword evidence="2" id="KW-0547">Nucleotide-binding</keyword>
<dbReference type="InterPro" id="IPR006179">
    <property type="entry name" value="5_nucleotidase/apyrase"/>
</dbReference>
<evidence type="ECO:0000259" key="4">
    <source>
        <dbReference type="Pfam" id="PF00149"/>
    </source>
</evidence>
<evidence type="ECO:0000256" key="2">
    <source>
        <dbReference type="RuleBase" id="RU362119"/>
    </source>
</evidence>
<keyword evidence="3" id="KW-0812">Transmembrane</keyword>
<dbReference type="PANTHER" id="PTHR11575">
    <property type="entry name" value="5'-NUCLEOTIDASE-RELATED"/>
    <property type="match status" value="1"/>
</dbReference>
<dbReference type="InterPro" id="IPR029052">
    <property type="entry name" value="Metallo-depent_PP-like"/>
</dbReference>
<keyword evidence="3" id="KW-1133">Transmembrane helix</keyword>
<dbReference type="SUPFAM" id="SSF55816">
    <property type="entry name" value="5'-nucleotidase (syn. UDP-sugar hydrolase), C-terminal domain"/>
    <property type="match status" value="1"/>
</dbReference>
<dbReference type="PROSITE" id="PS00785">
    <property type="entry name" value="5_NUCLEOTIDASE_1"/>
    <property type="match status" value="1"/>
</dbReference>
<proteinExistence type="inferred from homology"/>
<dbReference type="GO" id="GO:0000166">
    <property type="term" value="F:nucleotide binding"/>
    <property type="evidence" value="ECO:0007669"/>
    <property type="project" value="UniProtKB-KW"/>
</dbReference>
<dbReference type="PRINTS" id="PR01607">
    <property type="entry name" value="APYRASEFAMLY"/>
</dbReference>
<comment type="similarity">
    <text evidence="2">Belongs to the 5'-nucleotidase family.</text>
</comment>
<dbReference type="CDD" id="cd00845">
    <property type="entry name" value="MPP_UshA_N_like"/>
    <property type="match status" value="1"/>
</dbReference>
<dbReference type="GO" id="GO:0046872">
    <property type="term" value="F:metal ion binding"/>
    <property type="evidence" value="ECO:0007669"/>
    <property type="project" value="InterPro"/>
</dbReference>
<evidence type="ECO:0000256" key="3">
    <source>
        <dbReference type="SAM" id="Phobius"/>
    </source>
</evidence>
<dbReference type="InterPro" id="IPR004843">
    <property type="entry name" value="Calcineurin-like_PHP"/>
</dbReference>
<dbReference type="PANTHER" id="PTHR11575:SF24">
    <property type="entry name" value="5'-NUCLEOTIDASE"/>
    <property type="match status" value="1"/>
</dbReference>
<organism evidence="6 7">
    <name type="scientific">Candidatus Wallbacteria bacterium HGW-Wallbacteria-1</name>
    <dbReference type="NCBI Taxonomy" id="2013854"/>
    <lineage>
        <taxon>Bacteria</taxon>
        <taxon>Candidatus Walliibacteriota</taxon>
    </lineage>
</organism>
<name>A0A2N1PPL3_9BACT</name>
<comment type="caution">
    <text evidence="6">The sequence shown here is derived from an EMBL/GenBank/DDBJ whole genome shotgun (WGS) entry which is preliminary data.</text>
</comment>